<dbReference type="InterPro" id="IPR036754">
    <property type="entry name" value="YbaK/aa-tRNA-synt-asso_dom_sf"/>
</dbReference>
<dbReference type="AlphaFoldDB" id="A1SYI0"/>
<organism evidence="2 3">
    <name type="scientific">Psychromonas ingrahamii (strain DSM 17664 / CCUG 51855 / 37)</name>
    <dbReference type="NCBI Taxonomy" id="357804"/>
    <lineage>
        <taxon>Bacteria</taxon>
        <taxon>Pseudomonadati</taxon>
        <taxon>Pseudomonadota</taxon>
        <taxon>Gammaproteobacteria</taxon>
        <taxon>Alteromonadales</taxon>
        <taxon>Psychromonadaceae</taxon>
        <taxon>Psychromonas</taxon>
    </lineage>
</organism>
<dbReference type="OrthoDB" id="9786549at2"/>
<evidence type="ECO:0000313" key="2">
    <source>
        <dbReference type="EMBL" id="ABM04545.1"/>
    </source>
</evidence>
<proteinExistence type="predicted"/>
<accession>A1SYI0</accession>
<evidence type="ECO:0000259" key="1">
    <source>
        <dbReference type="Pfam" id="PF04073"/>
    </source>
</evidence>
<reference evidence="2 3" key="1">
    <citation type="submission" date="2007-01" db="EMBL/GenBank/DDBJ databases">
        <title>Complete sequence of Psychromonas ingrahamii 37.</title>
        <authorList>
            <consortium name="US DOE Joint Genome Institute"/>
            <person name="Copeland A."/>
            <person name="Lucas S."/>
            <person name="Lapidus A."/>
            <person name="Barry K."/>
            <person name="Detter J.C."/>
            <person name="Glavina del Rio T."/>
            <person name="Hammon N."/>
            <person name="Israni S."/>
            <person name="Dalin E."/>
            <person name="Tice H."/>
            <person name="Pitluck S."/>
            <person name="Thompson L.S."/>
            <person name="Brettin T."/>
            <person name="Bruce D."/>
            <person name="Han C."/>
            <person name="Tapia R."/>
            <person name="Schmutz J."/>
            <person name="Larimer F."/>
            <person name="Land M."/>
            <person name="Hauser L."/>
            <person name="Kyrpides N."/>
            <person name="Ivanova N."/>
            <person name="Staley J."/>
            <person name="Richardson P."/>
        </authorList>
    </citation>
    <scope>NUCLEOTIDE SEQUENCE [LARGE SCALE GENOMIC DNA]</scope>
    <source>
        <strain evidence="2 3">37</strain>
    </source>
</reference>
<dbReference type="HOGENOM" id="CLU_094875_2_1_6"/>
<dbReference type="Pfam" id="PF04073">
    <property type="entry name" value="tRNA_edit"/>
    <property type="match status" value="1"/>
</dbReference>
<dbReference type="Gene3D" id="3.90.960.10">
    <property type="entry name" value="YbaK/aminoacyl-tRNA synthetase-associated domain"/>
    <property type="match status" value="1"/>
</dbReference>
<keyword evidence="3" id="KW-1185">Reference proteome</keyword>
<dbReference type="InterPro" id="IPR007214">
    <property type="entry name" value="YbaK/aa-tRNA-synth-assoc-dom"/>
</dbReference>
<gene>
    <name evidence="2" type="ordered locus">Ping_2839</name>
</gene>
<feature type="domain" description="YbaK/aminoacyl-tRNA synthetase-associated" evidence="1">
    <location>
        <begin position="14"/>
        <end position="129"/>
    </location>
</feature>
<dbReference type="GO" id="GO:0002161">
    <property type="term" value="F:aminoacyl-tRNA deacylase activity"/>
    <property type="evidence" value="ECO:0007669"/>
    <property type="project" value="InterPro"/>
</dbReference>
<dbReference type="SUPFAM" id="SSF55826">
    <property type="entry name" value="YbaK/ProRS associated domain"/>
    <property type="match status" value="1"/>
</dbReference>
<sequence length="156" mass="17612">MKNPLRYGFKHRRALTLLDSSRSAHLSAHEVTKVVVLQNEEGDYLMASVPANSRLSLIGVNNLTGKHYRLVSENKLQELFPDCSPGAIPAIGHPYKLKMLIDNSLLTSETVYIESGDHQNLLKLTHQEYNHLVAKMLHGNIRGTHVGAPHLRKRRY</sequence>
<dbReference type="RefSeq" id="WP_011771099.1">
    <property type="nucleotide sequence ID" value="NC_008709.1"/>
</dbReference>
<dbReference type="KEGG" id="pin:Ping_2839"/>
<evidence type="ECO:0000313" key="3">
    <source>
        <dbReference type="Proteomes" id="UP000000639"/>
    </source>
</evidence>
<name>A1SYI0_PSYIN</name>
<dbReference type="eggNOG" id="COG2606">
    <property type="taxonomic scope" value="Bacteria"/>
</dbReference>
<dbReference type="CDD" id="cd04332">
    <property type="entry name" value="YbaK_like"/>
    <property type="match status" value="1"/>
</dbReference>
<dbReference type="EMBL" id="CP000510">
    <property type="protein sequence ID" value="ABM04545.1"/>
    <property type="molecule type" value="Genomic_DNA"/>
</dbReference>
<protein>
    <submittedName>
        <fullName evidence="2">YbaK/prolyl-tRNA synthetase associated region</fullName>
    </submittedName>
</protein>
<dbReference type="GO" id="GO:0004812">
    <property type="term" value="F:aminoacyl-tRNA ligase activity"/>
    <property type="evidence" value="ECO:0007669"/>
    <property type="project" value="UniProtKB-KW"/>
</dbReference>
<keyword evidence="2" id="KW-0030">Aminoacyl-tRNA synthetase</keyword>
<keyword evidence="2" id="KW-0436">Ligase</keyword>
<dbReference type="Proteomes" id="UP000000639">
    <property type="component" value="Chromosome"/>
</dbReference>